<keyword evidence="2" id="KW-1185">Reference proteome</keyword>
<evidence type="ECO:0000313" key="1">
    <source>
        <dbReference type="EMBL" id="AWP18847.1"/>
    </source>
</evidence>
<evidence type="ECO:0000313" key="2">
    <source>
        <dbReference type="Proteomes" id="UP000246464"/>
    </source>
</evidence>
<gene>
    <name evidence="1" type="ORF">SMAX5B_020965</name>
</gene>
<organism evidence="1 2">
    <name type="scientific">Scophthalmus maximus</name>
    <name type="common">Turbot</name>
    <name type="synonym">Psetta maxima</name>
    <dbReference type="NCBI Taxonomy" id="52904"/>
    <lineage>
        <taxon>Eukaryota</taxon>
        <taxon>Metazoa</taxon>
        <taxon>Chordata</taxon>
        <taxon>Craniata</taxon>
        <taxon>Vertebrata</taxon>
        <taxon>Euteleostomi</taxon>
        <taxon>Actinopterygii</taxon>
        <taxon>Neopterygii</taxon>
        <taxon>Teleostei</taxon>
        <taxon>Neoteleostei</taxon>
        <taxon>Acanthomorphata</taxon>
        <taxon>Carangaria</taxon>
        <taxon>Pleuronectiformes</taxon>
        <taxon>Pleuronectoidei</taxon>
        <taxon>Scophthalmidae</taxon>
        <taxon>Scophthalmus</taxon>
    </lineage>
</organism>
<dbReference type="Proteomes" id="UP000246464">
    <property type="component" value="Chromosome 19"/>
</dbReference>
<sequence>MSPQTLQVHLFINHHHHHCLDSMGGFILLLLSPDALDYIVSPWSLSTKDSIKNCVLILNE</sequence>
<proteinExistence type="predicted"/>
<dbReference type="EMBL" id="CP026261">
    <property type="protein sequence ID" value="AWP18847.1"/>
    <property type="molecule type" value="Genomic_DNA"/>
</dbReference>
<reference evidence="1 2" key="1">
    <citation type="submission" date="2017-12" db="EMBL/GenBank/DDBJ databases">
        <title>Integrating genomic resources of turbot (Scophthalmus maximus) in depth evaluation of genetic and physical mapping variation across individuals.</title>
        <authorList>
            <person name="Martinez P."/>
        </authorList>
    </citation>
    <scope>NUCLEOTIDE SEQUENCE [LARGE SCALE GENOMIC DNA]</scope>
</reference>
<dbReference type="AlphaFoldDB" id="A0A2U9CQL1"/>
<name>A0A2U9CQL1_SCOMX</name>
<protein>
    <submittedName>
        <fullName evidence="1">Uncharacterized protein</fullName>
    </submittedName>
</protein>
<accession>A0A2U9CQL1</accession>